<reference evidence="1 2" key="1">
    <citation type="submission" date="2019-11" db="EMBL/GenBank/DDBJ databases">
        <authorList>
            <person name="Dong K."/>
        </authorList>
    </citation>
    <scope>NUCLEOTIDE SEQUENCE [LARGE SCALE GENOMIC DNA]</scope>
    <source>
        <strain evidence="1 2">JCM 17370</strain>
    </source>
</reference>
<accession>A0A844H1A4</accession>
<sequence>MKVLIGFSRCPITVTLLRQRGIEAWTCDLRPADHQWHIQGDIWGVTAQSWDWGIFHPMCTYLTCSAAWAFSDPDFVRYPGVGYHQSVKPGTLTGAERRAARERALDDVRRILDLPYPKAVENPAVSFINKAIRPPDQVIQPYEFGDDASKATGLWLDRLPLLVKDPSARIGGRVVDGKERWSNQTDSGQNRFSPSADRWLERSVTYPGIARAFAQWGDYAAAQEIAA</sequence>
<protein>
    <submittedName>
        <fullName evidence="1">Uncharacterized protein</fullName>
    </submittedName>
</protein>
<evidence type="ECO:0000313" key="2">
    <source>
        <dbReference type="Proteomes" id="UP000442533"/>
    </source>
</evidence>
<dbReference type="EMBL" id="WMIF01000001">
    <property type="protein sequence ID" value="MTH33031.1"/>
    <property type="molecule type" value="Genomic_DNA"/>
</dbReference>
<dbReference type="AlphaFoldDB" id="A0A844H1A4"/>
<keyword evidence="2" id="KW-1185">Reference proteome</keyword>
<organism evidence="1 2">
    <name type="scientific">Paracoccus limosus</name>
    <dbReference type="NCBI Taxonomy" id="913252"/>
    <lineage>
        <taxon>Bacteria</taxon>
        <taxon>Pseudomonadati</taxon>
        <taxon>Pseudomonadota</taxon>
        <taxon>Alphaproteobacteria</taxon>
        <taxon>Rhodobacterales</taxon>
        <taxon>Paracoccaceae</taxon>
        <taxon>Paracoccus</taxon>
    </lineage>
</organism>
<gene>
    <name evidence="1" type="ORF">GL279_00265</name>
</gene>
<dbReference type="OrthoDB" id="9134166at2"/>
<dbReference type="Proteomes" id="UP000442533">
    <property type="component" value="Unassembled WGS sequence"/>
</dbReference>
<comment type="caution">
    <text evidence="1">The sequence shown here is derived from an EMBL/GenBank/DDBJ whole genome shotgun (WGS) entry which is preliminary data.</text>
</comment>
<evidence type="ECO:0000313" key="1">
    <source>
        <dbReference type="EMBL" id="MTH33031.1"/>
    </source>
</evidence>
<proteinExistence type="predicted"/>
<name>A0A844H1A4_9RHOB</name>
<dbReference type="RefSeq" id="WP_155062600.1">
    <property type="nucleotide sequence ID" value="NZ_WMIF01000001.1"/>
</dbReference>